<evidence type="ECO:0000313" key="5">
    <source>
        <dbReference type="Proteomes" id="UP000009080"/>
    </source>
</evidence>
<dbReference type="InterPro" id="IPR018976">
    <property type="entry name" value="Imelysin-like"/>
</dbReference>
<dbReference type="Gene3D" id="1.20.1420.20">
    <property type="entry name" value="M75 peptidase, HXXE motif"/>
    <property type="match status" value="1"/>
</dbReference>
<dbReference type="STRING" id="377629.TERTU_0359"/>
<evidence type="ECO:0000256" key="2">
    <source>
        <dbReference type="ARBA" id="ARBA00022729"/>
    </source>
</evidence>
<name>C5BM98_TERTT</name>
<dbReference type="KEGG" id="ttu:TERTU_0359"/>
<evidence type="ECO:0000313" key="4">
    <source>
        <dbReference type="EMBL" id="ACR10691.1"/>
    </source>
</evidence>
<gene>
    <name evidence="4" type="ordered locus">TERTU_0359</name>
</gene>
<reference evidence="4 5" key="1">
    <citation type="journal article" date="2009" name="PLoS ONE">
        <title>The complete genome of Teredinibacter turnerae T7901: an intracellular endosymbiont of marine wood-boring bivalves (shipworms).</title>
        <authorList>
            <person name="Yang J.C."/>
            <person name="Madupu R."/>
            <person name="Durkin A.S."/>
            <person name="Ekborg N.A."/>
            <person name="Pedamallu C.S."/>
            <person name="Hostetler J.B."/>
            <person name="Radune D."/>
            <person name="Toms B.S."/>
            <person name="Henrissat B."/>
            <person name="Coutinho P.M."/>
            <person name="Schwarz S."/>
            <person name="Field L."/>
            <person name="Trindade-Silva A.E."/>
            <person name="Soares C.A.G."/>
            <person name="Elshahawi S."/>
            <person name="Hanora A."/>
            <person name="Schmidt E.W."/>
            <person name="Haygood M.G."/>
            <person name="Posfai J."/>
            <person name="Benner J."/>
            <person name="Madinger C."/>
            <person name="Nove J."/>
            <person name="Anton B."/>
            <person name="Chaudhary K."/>
            <person name="Foster J."/>
            <person name="Holman A."/>
            <person name="Kumar S."/>
            <person name="Lessard P.A."/>
            <person name="Luyten Y.A."/>
            <person name="Slatko B."/>
            <person name="Wood N."/>
            <person name="Wu B."/>
            <person name="Teplitski M."/>
            <person name="Mougous J.D."/>
            <person name="Ward N."/>
            <person name="Eisen J.A."/>
            <person name="Badger J.H."/>
            <person name="Distel D.L."/>
        </authorList>
    </citation>
    <scope>NUCLEOTIDE SEQUENCE [LARGE SCALE GENOMIC DNA]</scope>
    <source>
        <strain evidence="5">ATCC 39867 / T7901</strain>
    </source>
</reference>
<keyword evidence="5" id="KW-1185">Reference proteome</keyword>
<accession>C5BM98</accession>
<sequence>MSEQNKTYWDTGSHALASSLNAAQKLQALIRAFLANPSGDSLAAAQEQWIHTESAWQSFFFYSQWPVTLTDVYAPLSPLLFNIGARPIQPGYLDYVGPYPYAGLVHDISVPLSAESLEEQHGMMDAEAAALGIYAIEFMLFGEQNTRPSSDYQPATTLTSAQREQGFQQAIELPANRRRELLNLQTDLLVAHLTALQTLWNDDSKNSIRSHWQRMSNDAQQVAMLSNLERTTTHLLLEIARATPNAQPAEPIDGKPLSPSALAQAVSSLKIASAWLVDPEPIDARACFDNVATQLRNATTVEAWSDIYQLFRTCANSDASATLPSLQEQDG</sequence>
<dbReference type="Pfam" id="PF09375">
    <property type="entry name" value="Peptidase_M75"/>
    <property type="match status" value="1"/>
</dbReference>
<dbReference type="HOGENOM" id="CLU_839200_0_0_6"/>
<organism evidence="4 5">
    <name type="scientific">Teredinibacter turnerae (strain ATCC 39867 / T7901)</name>
    <dbReference type="NCBI Taxonomy" id="377629"/>
    <lineage>
        <taxon>Bacteria</taxon>
        <taxon>Pseudomonadati</taxon>
        <taxon>Pseudomonadota</taxon>
        <taxon>Gammaproteobacteria</taxon>
        <taxon>Cellvibrionales</taxon>
        <taxon>Cellvibrionaceae</taxon>
        <taxon>Teredinibacter</taxon>
    </lineage>
</organism>
<dbReference type="GO" id="GO:0030313">
    <property type="term" value="C:cell envelope"/>
    <property type="evidence" value="ECO:0007669"/>
    <property type="project" value="UniProtKB-SubCell"/>
</dbReference>
<dbReference type="InterPro" id="IPR038352">
    <property type="entry name" value="Imelysin_sf"/>
</dbReference>
<dbReference type="eggNOG" id="COG3487">
    <property type="taxonomic scope" value="Bacteria"/>
</dbReference>
<evidence type="ECO:0000256" key="1">
    <source>
        <dbReference type="ARBA" id="ARBA00004196"/>
    </source>
</evidence>
<comment type="subcellular location">
    <subcellularLocation>
        <location evidence="1">Cell envelope</location>
    </subcellularLocation>
</comment>
<protein>
    <recommendedName>
        <fullName evidence="3">Imelysin-like domain-containing protein</fullName>
    </recommendedName>
</protein>
<feature type="domain" description="Imelysin-like" evidence="3">
    <location>
        <begin position="16"/>
        <end position="226"/>
    </location>
</feature>
<keyword evidence="2" id="KW-0732">Signal</keyword>
<dbReference type="EMBL" id="CP001614">
    <property type="protein sequence ID" value="ACR10691.1"/>
    <property type="molecule type" value="Genomic_DNA"/>
</dbReference>
<evidence type="ECO:0000259" key="3">
    <source>
        <dbReference type="Pfam" id="PF09375"/>
    </source>
</evidence>
<dbReference type="Proteomes" id="UP000009080">
    <property type="component" value="Chromosome"/>
</dbReference>
<proteinExistence type="predicted"/>
<dbReference type="AlphaFoldDB" id="C5BM98"/>